<protein>
    <submittedName>
        <fullName evidence="5">L-cystine-binding protein /Diaminopimelate-binding protein</fullName>
    </submittedName>
</protein>
<evidence type="ECO:0000256" key="3">
    <source>
        <dbReference type="SAM" id="SignalP"/>
    </source>
</evidence>
<evidence type="ECO:0000256" key="1">
    <source>
        <dbReference type="ARBA" id="ARBA00010333"/>
    </source>
</evidence>
<keyword evidence="2 3" id="KW-0732">Signal</keyword>
<comment type="caution">
    <text evidence="5">The sequence shown here is derived from an EMBL/GenBank/DDBJ whole genome shotgun (WGS) entry which is preliminary data.</text>
</comment>
<dbReference type="AlphaFoldDB" id="A0AB37Z9I3"/>
<reference evidence="5 6" key="1">
    <citation type="submission" date="2016-10" db="EMBL/GenBank/DDBJ databases">
        <authorList>
            <person name="Varghese N."/>
            <person name="Submissions S."/>
        </authorList>
    </citation>
    <scope>NUCLEOTIDE SEQUENCE [LARGE SCALE GENOMIC DNA]</scope>
    <source>
        <strain evidence="5 6">DSM 17833</strain>
    </source>
</reference>
<evidence type="ECO:0000313" key="5">
    <source>
        <dbReference type="EMBL" id="SCW70290.1"/>
    </source>
</evidence>
<dbReference type="Pfam" id="PF00497">
    <property type="entry name" value="SBP_bac_3"/>
    <property type="match status" value="1"/>
</dbReference>
<dbReference type="PANTHER" id="PTHR35936">
    <property type="entry name" value="MEMBRANE-BOUND LYTIC MUREIN TRANSGLYCOSYLASE F"/>
    <property type="match status" value="1"/>
</dbReference>
<dbReference type="SMART" id="SM00062">
    <property type="entry name" value="PBPb"/>
    <property type="match status" value="1"/>
</dbReference>
<feature type="chain" id="PRO_5044187281" evidence="3">
    <location>
        <begin position="21"/>
        <end position="247"/>
    </location>
</feature>
<dbReference type="EMBL" id="FMTL01000002">
    <property type="protein sequence ID" value="SCW70290.1"/>
    <property type="molecule type" value="Genomic_DNA"/>
</dbReference>
<evidence type="ECO:0000259" key="4">
    <source>
        <dbReference type="SMART" id="SM00062"/>
    </source>
</evidence>
<accession>A0AB37Z9I3</accession>
<feature type="domain" description="Solute-binding protein family 3/N-terminal" evidence="4">
    <location>
        <begin position="34"/>
        <end position="247"/>
    </location>
</feature>
<dbReference type="Proteomes" id="UP000242418">
    <property type="component" value="Unassembled WGS sequence"/>
</dbReference>
<proteinExistence type="inferred from homology"/>
<comment type="similarity">
    <text evidence="1">Belongs to the bacterial solute-binding protein 3 family.</text>
</comment>
<keyword evidence="6" id="KW-1185">Reference proteome</keyword>
<evidence type="ECO:0000313" key="6">
    <source>
        <dbReference type="Proteomes" id="UP000242418"/>
    </source>
</evidence>
<gene>
    <name evidence="5" type="ORF">SAMN05216370_2951</name>
</gene>
<dbReference type="PANTHER" id="PTHR35936:SF25">
    <property type="entry name" value="ABC TRANSPORTER SUBSTRATE-BINDING PROTEIN"/>
    <property type="match status" value="1"/>
</dbReference>
<dbReference type="Gene3D" id="3.40.190.10">
    <property type="entry name" value="Periplasmic binding protein-like II"/>
    <property type="match status" value="2"/>
</dbReference>
<feature type="signal peptide" evidence="3">
    <location>
        <begin position="1"/>
        <end position="20"/>
    </location>
</feature>
<organism evidence="5 6">
    <name type="scientific">Pseudomonas peli</name>
    <dbReference type="NCBI Taxonomy" id="592361"/>
    <lineage>
        <taxon>Bacteria</taxon>
        <taxon>Pseudomonadati</taxon>
        <taxon>Pseudomonadota</taxon>
        <taxon>Gammaproteobacteria</taxon>
        <taxon>Pseudomonadales</taxon>
        <taxon>Pseudomonadaceae</taxon>
        <taxon>Pseudomonas</taxon>
    </lineage>
</organism>
<name>A0AB37Z9I3_9PSED</name>
<evidence type="ECO:0000256" key="2">
    <source>
        <dbReference type="ARBA" id="ARBA00022729"/>
    </source>
</evidence>
<sequence>MLVRLLLCLLSSLLLPMAKAEPLMIYGPNDGHPKYYEEDGEAKGIVVDISRHCLDEMKIPYQIRLAPWARAYRQAERAEGAVIGLSASQERLELFDFSDPIFTERIMLLVKMDRKFTYERIEDLKGRLIGVTTGTSYGTAYDEAVANGTLTIVGFNSIQSGLAMLQRERVDAILIGSSVNIEGLVERSEELRGSVFTTLPVPFKTDSKHMGIAKSLKMGWFLDSFNQCLGRGQADGTFESIVYRYTN</sequence>
<dbReference type="InterPro" id="IPR001638">
    <property type="entry name" value="Solute-binding_3/MltF_N"/>
</dbReference>
<dbReference type="SUPFAM" id="SSF53850">
    <property type="entry name" value="Periplasmic binding protein-like II"/>
    <property type="match status" value="1"/>
</dbReference>